<evidence type="ECO:0000259" key="6">
    <source>
        <dbReference type="Pfam" id="PF17862"/>
    </source>
</evidence>
<reference evidence="7" key="1">
    <citation type="submission" date="2015-03" db="EMBL/GenBank/DDBJ databases">
        <title>A transcriptome of Araucaria cunninghamii, an australian fine timber species.</title>
        <authorList>
            <person name="Jing Yi C.J.Y."/>
            <person name="Yin San L.Y.S."/>
            <person name="Abdul Karim S.S."/>
            <person name="Wan Azmi N.N."/>
            <person name="Hercus R.R."/>
            <person name="Croft L.L."/>
        </authorList>
    </citation>
    <scope>NUCLEOTIDE SEQUENCE</scope>
    <source>
        <strain evidence="7">MI0301</strain>
        <tissue evidence="7">Leaf</tissue>
    </source>
</reference>
<evidence type="ECO:0000256" key="2">
    <source>
        <dbReference type="ARBA" id="ARBA00022840"/>
    </source>
</evidence>
<dbReference type="GO" id="GO:0051228">
    <property type="term" value="P:mitotic spindle disassembly"/>
    <property type="evidence" value="ECO:0007669"/>
    <property type="project" value="TreeGrafter"/>
</dbReference>
<dbReference type="GO" id="GO:0030970">
    <property type="term" value="P:retrograde protein transport, ER to cytosol"/>
    <property type="evidence" value="ECO:0007669"/>
    <property type="project" value="TreeGrafter"/>
</dbReference>
<dbReference type="Pfam" id="PF17862">
    <property type="entry name" value="AAA_lid_3"/>
    <property type="match status" value="1"/>
</dbReference>
<dbReference type="InterPro" id="IPR041569">
    <property type="entry name" value="AAA_lid_3"/>
</dbReference>
<dbReference type="Pfam" id="PF00004">
    <property type="entry name" value="AAA"/>
    <property type="match status" value="1"/>
</dbReference>
<dbReference type="GO" id="GO:0034098">
    <property type="term" value="C:VCP-NPL4-UFD1 AAA ATPase complex"/>
    <property type="evidence" value="ECO:0007669"/>
    <property type="project" value="TreeGrafter"/>
</dbReference>
<feature type="domain" description="AAA ATPase AAA+ lid" evidence="6">
    <location>
        <begin position="120"/>
        <end position="160"/>
    </location>
</feature>
<evidence type="ECO:0000256" key="3">
    <source>
        <dbReference type="RuleBase" id="RU003651"/>
    </source>
</evidence>
<dbReference type="Gene3D" id="6.10.20.150">
    <property type="match status" value="1"/>
</dbReference>
<organism evidence="7">
    <name type="scientific">Araucaria cunninghamii</name>
    <name type="common">Hoop pine</name>
    <name type="synonym">Moreton Bay pine</name>
    <dbReference type="NCBI Taxonomy" id="56994"/>
    <lineage>
        <taxon>Eukaryota</taxon>
        <taxon>Viridiplantae</taxon>
        <taxon>Streptophyta</taxon>
        <taxon>Embryophyta</taxon>
        <taxon>Tracheophyta</taxon>
        <taxon>Spermatophyta</taxon>
        <taxon>Pinopsida</taxon>
        <taxon>Pinidae</taxon>
        <taxon>Conifers II</taxon>
        <taxon>Araucariales</taxon>
        <taxon>Araucariaceae</taxon>
        <taxon>Araucaria</taxon>
    </lineage>
</organism>
<dbReference type="PANTHER" id="PTHR23077">
    <property type="entry name" value="AAA-FAMILY ATPASE"/>
    <property type="match status" value="1"/>
</dbReference>
<dbReference type="GO" id="GO:0097352">
    <property type="term" value="P:autophagosome maturation"/>
    <property type="evidence" value="ECO:0007669"/>
    <property type="project" value="TreeGrafter"/>
</dbReference>
<comment type="similarity">
    <text evidence="3">Belongs to the AAA ATPase family.</text>
</comment>
<dbReference type="EMBL" id="GCKF01034758">
    <property type="protein sequence ID" value="JAG97149.1"/>
    <property type="molecule type" value="Transcribed_RNA"/>
</dbReference>
<dbReference type="AlphaFoldDB" id="A0A0D6R2V9"/>
<accession>A0A0D6R2V9</accession>
<keyword evidence="2 3" id="KW-0067">ATP-binding</keyword>
<dbReference type="GO" id="GO:0005634">
    <property type="term" value="C:nucleus"/>
    <property type="evidence" value="ECO:0007669"/>
    <property type="project" value="TreeGrafter"/>
</dbReference>
<dbReference type="GO" id="GO:0016887">
    <property type="term" value="F:ATP hydrolysis activity"/>
    <property type="evidence" value="ECO:0007669"/>
    <property type="project" value="InterPro"/>
</dbReference>
<sequence length="254" mass="28134">MWFGESEANVRDVFDKARQSAPCVLFFDELDSIATQRGSSSGDAGGAADRVLNQLLTEMDGMTAKKTVFIIGATNRPDIIDPALLRPGRLDQLIYIPLPDEASRKQIFKACLRKSPVSKNVDIDVLARYTNGFSGADITEICQRACKYAIREHIEKDIEREKKRRENPEAMDEDESDVAEIKAAHFEEAMKYARRSVSDADIRKYQAFAQTLQQSRGFGSEFRFADSPAATTRGAGNTDAFAVAGAGDEDDLYS</sequence>
<dbReference type="InterPro" id="IPR027417">
    <property type="entry name" value="P-loop_NTPase"/>
</dbReference>
<dbReference type="Pfam" id="PF09336">
    <property type="entry name" value="Vps4_C"/>
    <property type="match status" value="1"/>
</dbReference>
<feature type="domain" description="Spastin/Vps4 C-terminal" evidence="5">
    <location>
        <begin position="174"/>
        <end position="210"/>
    </location>
</feature>
<name>A0A0D6R2V9_ARACU</name>
<dbReference type="InterPro" id="IPR050168">
    <property type="entry name" value="AAA_ATPase_domain"/>
</dbReference>
<dbReference type="InterPro" id="IPR003959">
    <property type="entry name" value="ATPase_AAA_core"/>
</dbReference>
<dbReference type="InterPro" id="IPR015415">
    <property type="entry name" value="Spast_Vps4_C"/>
</dbReference>
<evidence type="ECO:0000313" key="7">
    <source>
        <dbReference type="EMBL" id="JAG97149.1"/>
    </source>
</evidence>
<dbReference type="GO" id="GO:0031593">
    <property type="term" value="F:polyubiquitin modification-dependent protein binding"/>
    <property type="evidence" value="ECO:0007669"/>
    <property type="project" value="TreeGrafter"/>
</dbReference>
<dbReference type="GO" id="GO:0005829">
    <property type="term" value="C:cytosol"/>
    <property type="evidence" value="ECO:0007669"/>
    <property type="project" value="TreeGrafter"/>
</dbReference>
<dbReference type="SUPFAM" id="SSF52540">
    <property type="entry name" value="P-loop containing nucleoside triphosphate hydrolases"/>
    <property type="match status" value="1"/>
</dbReference>
<evidence type="ECO:0000256" key="1">
    <source>
        <dbReference type="ARBA" id="ARBA00022741"/>
    </source>
</evidence>
<dbReference type="InterPro" id="IPR003960">
    <property type="entry name" value="ATPase_AAA_CS"/>
</dbReference>
<keyword evidence="1 3" id="KW-0547">Nucleotide-binding</keyword>
<dbReference type="PROSITE" id="PS00674">
    <property type="entry name" value="AAA"/>
    <property type="match status" value="1"/>
</dbReference>
<proteinExistence type="inferred from homology"/>
<feature type="domain" description="ATPase AAA-type core" evidence="4">
    <location>
        <begin position="2"/>
        <end position="98"/>
    </location>
</feature>
<evidence type="ECO:0000259" key="5">
    <source>
        <dbReference type="Pfam" id="PF09336"/>
    </source>
</evidence>
<dbReference type="GO" id="GO:0005524">
    <property type="term" value="F:ATP binding"/>
    <property type="evidence" value="ECO:0007669"/>
    <property type="project" value="UniProtKB-KW"/>
</dbReference>
<dbReference type="PANTHER" id="PTHR23077:SF171">
    <property type="entry name" value="NUCLEAR VALOSIN-CONTAINING PROTEIN-LIKE"/>
    <property type="match status" value="1"/>
</dbReference>
<dbReference type="Gene3D" id="3.40.50.300">
    <property type="entry name" value="P-loop containing nucleotide triphosphate hydrolases"/>
    <property type="match status" value="1"/>
</dbReference>
<evidence type="ECO:0008006" key="8">
    <source>
        <dbReference type="Google" id="ProtNLM"/>
    </source>
</evidence>
<protein>
    <recommendedName>
        <fullName evidence="8">AAA+ ATPase domain-containing protein</fullName>
    </recommendedName>
</protein>
<evidence type="ECO:0000259" key="4">
    <source>
        <dbReference type="Pfam" id="PF00004"/>
    </source>
</evidence>